<evidence type="ECO:0000313" key="2">
    <source>
        <dbReference type="Proteomes" id="UP000261295"/>
    </source>
</evidence>
<sequence length="85" mass="9972">MGFLFLKTCSINRTDKDTYCFLYDKIMIQIAGSRLLLPDAGITCLERSIKLLWMHPNLRMYPLFLRIKVIFLRIKAVFLGIKALF</sequence>
<evidence type="ECO:0000313" key="1">
    <source>
        <dbReference type="EMBL" id="RGM55624.1"/>
    </source>
</evidence>
<name>A0A3E4XLC2_BACUN</name>
<dbReference type="EMBL" id="QSTL01000008">
    <property type="protein sequence ID" value="RGM55624.1"/>
    <property type="molecule type" value="Genomic_DNA"/>
</dbReference>
<protein>
    <submittedName>
        <fullName evidence="1">Uncharacterized protein</fullName>
    </submittedName>
</protein>
<organism evidence="1 2">
    <name type="scientific">Bacteroides uniformis</name>
    <dbReference type="NCBI Taxonomy" id="820"/>
    <lineage>
        <taxon>Bacteria</taxon>
        <taxon>Pseudomonadati</taxon>
        <taxon>Bacteroidota</taxon>
        <taxon>Bacteroidia</taxon>
        <taxon>Bacteroidales</taxon>
        <taxon>Bacteroidaceae</taxon>
        <taxon>Bacteroides</taxon>
    </lineage>
</organism>
<dbReference type="Proteomes" id="UP000261295">
    <property type="component" value="Unassembled WGS sequence"/>
</dbReference>
<dbReference type="AlphaFoldDB" id="A0A3E4XLC2"/>
<proteinExistence type="predicted"/>
<gene>
    <name evidence="1" type="ORF">DXC07_10900</name>
</gene>
<comment type="caution">
    <text evidence="1">The sequence shown here is derived from an EMBL/GenBank/DDBJ whole genome shotgun (WGS) entry which is preliminary data.</text>
</comment>
<accession>A0A3E4XLC2</accession>
<reference evidence="1 2" key="1">
    <citation type="submission" date="2018-08" db="EMBL/GenBank/DDBJ databases">
        <title>A genome reference for cultivated species of the human gut microbiota.</title>
        <authorList>
            <person name="Zou Y."/>
            <person name="Xue W."/>
            <person name="Luo G."/>
        </authorList>
    </citation>
    <scope>NUCLEOTIDE SEQUENCE [LARGE SCALE GENOMIC DNA]</scope>
    <source>
        <strain evidence="1 2">OM07-9</strain>
    </source>
</reference>